<dbReference type="GO" id="GO:0032259">
    <property type="term" value="P:methylation"/>
    <property type="evidence" value="ECO:0007669"/>
    <property type="project" value="UniProtKB-KW"/>
</dbReference>
<proteinExistence type="predicted"/>
<dbReference type="Proteomes" id="UP000663970">
    <property type="component" value="Unassembled WGS sequence"/>
</dbReference>
<accession>A0ABS3DWF4</accession>
<gene>
    <name evidence="1" type="ORF">JF544_09915</name>
</gene>
<dbReference type="Gene3D" id="3.40.50.150">
    <property type="entry name" value="Vaccinia Virus protein VP39"/>
    <property type="match status" value="1"/>
</dbReference>
<comment type="caution">
    <text evidence="1">The sequence shown here is derived from an EMBL/GenBank/DDBJ whole genome shotgun (WGS) entry which is preliminary data.</text>
</comment>
<dbReference type="SUPFAM" id="SSF53335">
    <property type="entry name" value="S-adenosyl-L-methionine-dependent methyltransferases"/>
    <property type="match status" value="1"/>
</dbReference>
<dbReference type="PANTHER" id="PTHR35276:SF1">
    <property type="entry name" value="TRNA (MNM(5)S(2)U34)-METHYLTRANSFERASE, CHLOROPLASTIC"/>
    <property type="match status" value="1"/>
</dbReference>
<name>A0ABS3DWF4_9BACI</name>
<dbReference type="InterPro" id="IPR029063">
    <property type="entry name" value="SAM-dependent_MTases_sf"/>
</dbReference>
<dbReference type="PANTHER" id="PTHR35276">
    <property type="entry name" value="S-ADENOSYL-L-METHIONINE-DEPENDENT METHYLTRANSFERASES SUPERFAMILY PROTEIN"/>
    <property type="match status" value="1"/>
</dbReference>
<dbReference type="EMBL" id="JAEKJY010000002">
    <property type="protein sequence ID" value="MBN8235568.1"/>
    <property type="molecule type" value="Genomic_DNA"/>
</dbReference>
<keyword evidence="1" id="KW-0489">Methyltransferase</keyword>
<dbReference type="InterPro" id="IPR010719">
    <property type="entry name" value="MnmM_MeTrfase"/>
</dbReference>
<dbReference type="CDD" id="cd02440">
    <property type="entry name" value="AdoMet_MTases"/>
    <property type="match status" value="1"/>
</dbReference>
<protein>
    <submittedName>
        <fullName evidence="1">Methyltransferase domain-containing protein</fullName>
    </submittedName>
</protein>
<organism evidence="1 2">
    <name type="scientific">Halobacillus kuroshimensis</name>
    <dbReference type="NCBI Taxonomy" id="302481"/>
    <lineage>
        <taxon>Bacteria</taxon>
        <taxon>Bacillati</taxon>
        <taxon>Bacillota</taxon>
        <taxon>Bacilli</taxon>
        <taxon>Bacillales</taxon>
        <taxon>Bacillaceae</taxon>
        <taxon>Halobacillus</taxon>
    </lineage>
</organism>
<evidence type="ECO:0000313" key="1">
    <source>
        <dbReference type="EMBL" id="MBN8235568.1"/>
    </source>
</evidence>
<dbReference type="GO" id="GO:0008168">
    <property type="term" value="F:methyltransferase activity"/>
    <property type="evidence" value="ECO:0007669"/>
    <property type="project" value="UniProtKB-KW"/>
</dbReference>
<keyword evidence="2" id="KW-1185">Reference proteome</keyword>
<keyword evidence="1" id="KW-0808">Transferase</keyword>
<dbReference type="Pfam" id="PF06962">
    <property type="entry name" value="rRNA_methylase"/>
    <property type="match status" value="1"/>
</dbReference>
<dbReference type="RefSeq" id="WP_027956485.1">
    <property type="nucleotide sequence ID" value="NZ_JAEKJY010000002.1"/>
</dbReference>
<sequence length="191" mass="21292">MILNKILEQAHALMKKAVHEGGAVIDGTCGNGHDTLFLSNLVGNDGHVYAFDIQEQAVENTRARLKEHEVLERATVIHDSHTHIEKHLQEEHKGMIQAAIYNLGYLPGSDKSIITKPNDTITSIQNVLKSLKKGGLVVLVVYHGHPGGKEEKEAVLRYVSSLDHKNYEVLNYSFINKDRTPPFIIAIEKNV</sequence>
<evidence type="ECO:0000313" key="2">
    <source>
        <dbReference type="Proteomes" id="UP000663970"/>
    </source>
</evidence>
<reference evidence="1 2" key="1">
    <citation type="submission" date="2020-12" db="EMBL/GenBank/DDBJ databases">
        <title>Oil enriched cultivation method for isolating marine PHA-producing bacteria.</title>
        <authorList>
            <person name="Zheng W."/>
            <person name="Yu S."/>
            <person name="Huang Y."/>
        </authorList>
    </citation>
    <scope>NUCLEOTIDE SEQUENCE [LARGE SCALE GENOMIC DNA]</scope>
    <source>
        <strain evidence="1 2">SY-2-6</strain>
    </source>
</reference>